<evidence type="ECO:0000256" key="1">
    <source>
        <dbReference type="SAM" id="Phobius"/>
    </source>
</evidence>
<keyword evidence="2" id="KW-0732">Signal</keyword>
<dbReference type="InterPro" id="IPR011042">
    <property type="entry name" value="6-blade_b-propeller_TolB-like"/>
</dbReference>
<comment type="caution">
    <text evidence="3">The sequence shown here is derived from an EMBL/GenBank/DDBJ whole genome shotgun (WGS) entry which is preliminary data.</text>
</comment>
<evidence type="ECO:0000313" key="4">
    <source>
        <dbReference type="Proteomes" id="UP000822688"/>
    </source>
</evidence>
<sequence length="480" mass="52542">MALLRSLSFLLLASAFVLTFTVSEYRVAATSAKVDNNGYNVKTVLDGNKLGLFVYNLLEDTNGDTSVIALDSTRSSILRVSLPFSQGSVIERISGSVEGSAGYRDGPINEALFNHPRKLTLDSEGNIYVADPKNGAVRMITRTGLVTTIAGGSNRTGHSDGEGSDVTFSNDFEVTYLPSTCTLAIADRGNRMIREIQLPQFNGRCSGAAPNSPGSPFQSAAPMLFLVGIVGIVIGVAGTIFTISTHQLERWQSKFSWAITEGPSWARSSIWKKTMDKEPASSQQVKETSLTTRSSVTRNAAVEHLVWSPALIMEIVITLFEKFLYVLLYSLSLFLRLLCSQPFHKLFHRSCPKTIYNPDTETDLLGLHEQAYNPPSMSRRCSVSLIPAIWRICSMGSLFIRFQVKKFQQASPQVKSDFLILEDLIDFSEPISSDDRPVECAPVGGAVESTPADVVSNELKMDSMVEKCLAELVAPSPHFS</sequence>
<dbReference type="AlphaFoldDB" id="A0A8T0HY36"/>
<dbReference type="PANTHER" id="PTHR13833:SF71">
    <property type="entry name" value="NHL DOMAIN-CONTAINING PROTEIN"/>
    <property type="match status" value="1"/>
</dbReference>
<evidence type="ECO:0008006" key="5">
    <source>
        <dbReference type="Google" id="ProtNLM"/>
    </source>
</evidence>
<keyword evidence="1" id="KW-0472">Membrane</keyword>
<dbReference type="EMBL" id="CM026425">
    <property type="protein sequence ID" value="KAG0575609.1"/>
    <property type="molecule type" value="Genomic_DNA"/>
</dbReference>
<feature type="signal peptide" evidence="2">
    <location>
        <begin position="1"/>
        <end position="19"/>
    </location>
</feature>
<organism evidence="3 4">
    <name type="scientific">Ceratodon purpureus</name>
    <name type="common">Fire moss</name>
    <name type="synonym">Dicranum purpureum</name>
    <dbReference type="NCBI Taxonomy" id="3225"/>
    <lineage>
        <taxon>Eukaryota</taxon>
        <taxon>Viridiplantae</taxon>
        <taxon>Streptophyta</taxon>
        <taxon>Embryophyta</taxon>
        <taxon>Bryophyta</taxon>
        <taxon>Bryophytina</taxon>
        <taxon>Bryopsida</taxon>
        <taxon>Dicranidae</taxon>
        <taxon>Pseudoditrichales</taxon>
        <taxon>Ditrichaceae</taxon>
        <taxon>Ceratodon</taxon>
    </lineage>
</organism>
<evidence type="ECO:0000256" key="2">
    <source>
        <dbReference type="SAM" id="SignalP"/>
    </source>
</evidence>
<keyword evidence="1" id="KW-1133">Transmembrane helix</keyword>
<dbReference type="SUPFAM" id="SSF63829">
    <property type="entry name" value="Calcium-dependent phosphotriesterase"/>
    <property type="match status" value="1"/>
</dbReference>
<feature type="chain" id="PRO_5035878321" description="NHL repeat-containing protein" evidence="2">
    <location>
        <begin position="20"/>
        <end position="480"/>
    </location>
</feature>
<keyword evidence="1" id="KW-0812">Transmembrane</keyword>
<dbReference type="Gene3D" id="2.120.10.30">
    <property type="entry name" value="TolB, C-terminal domain"/>
    <property type="match status" value="1"/>
</dbReference>
<dbReference type="PANTHER" id="PTHR13833">
    <property type="match status" value="1"/>
</dbReference>
<feature type="transmembrane region" description="Helical" evidence="1">
    <location>
        <begin position="223"/>
        <end position="244"/>
    </location>
</feature>
<reference evidence="3" key="1">
    <citation type="submission" date="2020-06" db="EMBL/GenBank/DDBJ databases">
        <title>WGS assembly of Ceratodon purpureus strain R40.</title>
        <authorList>
            <person name="Carey S.B."/>
            <person name="Jenkins J."/>
            <person name="Shu S."/>
            <person name="Lovell J.T."/>
            <person name="Sreedasyam A."/>
            <person name="Maumus F."/>
            <person name="Tiley G.P."/>
            <person name="Fernandez-Pozo N."/>
            <person name="Barry K."/>
            <person name="Chen C."/>
            <person name="Wang M."/>
            <person name="Lipzen A."/>
            <person name="Daum C."/>
            <person name="Saski C.A."/>
            <person name="Payton A.C."/>
            <person name="Mcbreen J.C."/>
            <person name="Conrad R.E."/>
            <person name="Kollar L.M."/>
            <person name="Olsson S."/>
            <person name="Huttunen S."/>
            <person name="Landis J.B."/>
            <person name="Wickett N.J."/>
            <person name="Johnson M.G."/>
            <person name="Rensing S.A."/>
            <person name="Grimwood J."/>
            <person name="Schmutz J."/>
            <person name="Mcdaniel S.F."/>
        </authorList>
    </citation>
    <scope>NUCLEOTIDE SEQUENCE</scope>
    <source>
        <strain evidence="3">R40</strain>
    </source>
</reference>
<name>A0A8T0HY36_CERPU</name>
<gene>
    <name evidence="3" type="ORF">KC19_5G016500</name>
</gene>
<accession>A0A8T0HY36</accession>
<proteinExistence type="predicted"/>
<protein>
    <recommendedName>
        <fullName evidence="5">NHL repeat-containing protein</fullName>
    </recommendedName>
</protein>
<dbReference type="Proteomes" id="UP000822688">
    <property type="component" value="Chromosome 5"/>
</dbReference>
<keyword evidence="4" id="KW-1185">Reference proteome</keyword>
<evidence type="ECO:0000313" key="3">
    <source>
        <dbReference type="EMBL" id="KAG0575609.1"/>
    </source>
</evidence>